<gene>
    <name evidence="2" type="ORF">ACFYKX_02620</name>
</gene>
<dbReference type="InterPro" id="IPR004360">
    <property type="entry name" value="Glyas_Fos-R_dOase_dom"/>
</dbReference>
<protein>
    <submittedName>
        <fullName evidence="2">VOC family protein</fullName>
    </submittedName>
</protein>
<dbReference type="CDD" id="cd06587">
    <property type="entry name" value="VOC"/>
    <property type="match status" value="1"/>
</dbReference>
<dbReference type="RefSeq" id="WP_389357771.1">
    <property type="nucleotide sequence ID" value="NZ_JBIACK010000001.1"/>
</dbReference>
<dbReference type="Proteomes" id="UP001601059">
    <property type="component" value="Unassembled WGS sequence"/>
</dbReference>
<dbReference type="InterPro" id="IPR029068">
    <property type="entry name" value="Glyas_Bleomycin-R_OHBP_Dase"/>
</dbReference>
<evidence type="ECO:0000259" key="1">
    <source>
        <dbReference type="PROSITE" id="PS51819"/>
    </source>
</evidence>
<feature type="domain" description="VOC" evidence="1">
    <location>
        <begin position="5"/>
        <end position="128"/>
    </location>
</feature>
<sequence>MQTAKLYETHLKTNHLEKAIEFYKSLGFTLAYVIEERRVAFFYLGDVSQKENMLGIWETEGDVPKRHIAFTITTDELKSSIQWLSERGIAAEEDFGLPPIEPIVHSWMPAASVYFRDPDGNSLEYIALLDGPPHPELGVIYLSKWESLNK</sequence>
<proteinExistence type="predicted"/>
<dbReference type="Pfam" id="PF00903">
    <property type="entry name" value="Glyoxalase"/>
    <property type="match status" value="1"/>
</dbReference>
<evidence type="ECO:0000313" key="2">
    <source>
        <dbReference type="EMBL" id="MFE8699512.1"/>
    </source>
</evidence>
<dbReference type="InterPro" id="IPR037523">
    <property type="entry name" value="VOC_core"/>
</dbReference>
<keyword evidence="3" id="KW-1185">Reference proteome</keyword>
<accession>A0ABW6K9W0</accession>
<dbReference type="SUPFAM" id="SSF54593">
    <property type="entry name" value="Glyoxalase/Bleomycin resistance protein/Dihydroxybiphenyl dioxygenase"/>
    <property type="match status" value="1"/>
</dbReference>
<dbReference type="PROSITE" id="PS51819">
    <property type="entry name" value="VOC"/>
    <property type="match status" value="1"/>
</dbReference>
<dbReference type="Gene3D" id="3.10.180.10">
    <property type="entry name" value="2,3-Dihydroxybiphenyl 1,2-Dioxygenase, domain 1"/>
    <property type="match status" value="1"/>
</dbReference>
<dbReference type="EMBL" id="JBIACK010000001">
    <property type="protein sequence ID" value="MFE8699512.1"/>
    <property type="molecule type" value="Genomic_DNA"/>
</dbReference>
<organism evidence="2 3">
    <name type="scientific">Cytobacillus spartinae</name>
    <dbReference type="NCBI Taxonomy" id="3299023"/>
    <lineage>
        <taxon>Bacteria</taxon>
        <taxon>Bacillati</taxon>
        <taxon>Bacillota</taxon>
        <taxon>Bacilli</taxon>
        <taxon>Bacillales</taxon>
        <taxon>Bacillaceae</taxon>
        <taxon>Cytobacillus</taxon>
    </lineage>
</organism>
<reference evidence="2 3" key="1">
    <citation type="submission" date="2024-08" db="EMBL/GenBank/DDBJ databases">
        <title>Two novel Cytobacillus novel species.</title>
        <authorList>
            <person name="Liu G."/>
        </authorList>
    </citation>
    <scope>NUCLEOTIDE SEQUENCE [LARGE SCALE GENOMIC DNA]</scope>
    <source>
        <strain evidence="2 3">FJAT-54145</strain>
    </source>
</reference>
<name>A0ABW6K9W0_9BACI</name>
<evidence type="ECO:0000313" key="3">
    <source>
        <dbReference type="Proteomes" id="UP001601059"/>
    </source>
</evidence>
<comment type="caution">
    <text evidence="2">The sequence shown here is derived from an EMBL/GenBank/DDBJ whole genome shotgun (WGS) entry which is preliminary data.</text>
</comment>